<dbReference type="Pfam" id="PF00464">
    <property type="entry name" value="SHMT"/>
    <property type="match status" value="1"/>
</dbReference>
<reference evidence="2 3" key="1">
    <citation type="journal article" date="2014" name="Int. J. Syst. Evol. Microbiol.">
        <title>Listeria floridensis sp. nov., Listeria aquatica sp. nov., Listeria cornellensis sp. nov., Listeria riparia sp. nov. and Listeria grandensis sp. nov., from agricultural and natural environments.</title>
        <authorList>
            <person name="den Bakker H.C."/>
            <person name="Warchocki S."/>
            <person name="Wright E.M."/>
            <person name="Allred A.F."/>
            <person name="Ahlstrom C."/>
            <person name="Manuel C.S."/>
            <person name="Stasiewicz M.J."/>
            <person name="Burrell A."/>
            <person name="Roof S."/>
            <person name="Strawn L."/>
            <person name="Fortes E.D."/>
            <person name="Nightingale K.K."/>
            <person name="Kephart D."/>
            <person name="Wiedmann M."/>
        </authorList>
    </citation>
    <scope>NUCLEOTIDE SEQUENCE [LARGE SCALE GENOMIC DNA]</scope>
    <source>
        <strain evidence="2 3">FSL S10-1188</strain>
    </source>
</reference>
<dbReference type="EMBL" id="AOCG01000011">
    <property type="protein sequence ID" value="EUJ18179.1"/>
    <property type="molecule type" value="Genomic_DNA"/>
</dbReference>
<evidence type="ECO:0000259" key="1">
    <source>
        <dbReference type="Pfam" id="PF00464"/>
    </source>
</evidence>
<dbReference type="EC" id="2.1.2.1" evidence="2"/>
<dbReference type="AlphaFoldDB" id="W7ASR6"/>
<dbReference type="InterPro" id="IPR039429">
    <property type="entry name" value="SHMT-like_dom"/>
</dbReference>
<dbReference type="Gene3D" id="3.90.1150.10">
    <property type="entry name" value="Aspartate Aminotransferase, domain 1"/>
    <property type="match status" value="1"/>
</dbReference>
<dbReference type="InterPro" id="IPR015422">
    <property type="entry name" value="PyrdxlP-dep_Trfase_small"/>
</dbReference>
<gene>
    <name evidence="2" type="primary">glyA</name>
    <name evidence="2" type="ORF">MAQA_10566</name>
</gene>
<dbReference type="PATRIC" id="fig|1265818.5.peg.2124"/>
<keyword evidence="3" id="KW-1185">Reference proteome</keyword>
<dbReference type="GO" id="GO:0008168">
    <property type="term" value="F:methyltransferase activity"/>
    <property type="evidence" value="ECO:0007669"/>
    <property type="project" value="UniProtKB-KW"/>
</dbReference>
<protein>
    <submittedName>
        <fullName evidence="2">Serine hydroxymethyltransferase</fullName>
        <ecNumber evidence="2">2.1.2.1</ecNumber>
    </submittedName>
</protein>
<dbReference type="SUPFAM" id="SSF53383">
    <property type="entry name" value="PLP-dependent transferases"/>
    <property type="match status" value="1"/>
</dbReference>
<comment type="caution">
    <text evidence="2">The sequence shown here is derived from an EMBL/GenBank/DDBJ whole genome shotgun (WGS) entry which is preliminary data.</text>
</comment>
<keyword evidence="2" id="KW-0808">Transferase</keyword>
<dbReference type="STRING" id="1265818.MAQA_10566"/>
<dbReference type="GO" id="GO:0004372">
    <property type="term" value="F:glycine hydroxymethyltransferase activity"/>
    <property type="evidence" value="ECO:0007669"/>
    <property type="project" value="UniProtKB-EC"/>
</dbReference>
<dbReference type="InterPro" id="IPR015424">
    <property type="entry name" value="PyrdxlP-dep_Trfase"/>
</dbReference>
<organism evidence="2 3">
    <name type="scientific">Listeria aquatica FSL S10-1188</name>
    <dbReference type="NCBI Taxonomy" id="1265818"/>
    <lineage>
        <taxon>Bacteria</taxon>
        <taxon>Bacillati</taxon>
        <taxon>Bacillota</taxon>
        <taxon>Bacilli</taxon>
        <taxon>Bacillales</taxon>
        <taxon>Listeriaceae</taxon>
        <taxon>Listeria</taxon>
    </lineage>
</organism>
<name>W7ASR6_9LIST</name>
<proteinExistence type="predicted"/>
<evidence type="ECO:0000313" key="3">
    <source>
        <dbReference type="Proteomes" id="UP000019246"/>
    </source>
</evidence>
<accession>W7ASR6</accession>
<dbReference type="GO" id="GO:0032259">
    <property type="term" value="P:methylation"/>
    <property type="evidence" value="ECO:0007669"/>
    <property type="project" value="UniProtKB-KW"/>
</dbReference>
<keyword evidence="2" id="KW-0489">Methyltransferase</keyword>
<evidence type="ECO:0000313" key="2">
    <source>
        <dbReference type="EMBL" id="EUJ18179.1"/>
    </source>
</evidence>
<sequence>MNKNSIPFETESPFVTSGIRVGTAAVTTRGFDEEAMVKVGELIAKVLHHLNEQAILDEIQAEVMSFMQNYPLYEDM</sequence>
<dbReference type="Proteomes" id="UP000019246">
    <property type="component" value="Unassembled WGS sequence"/>
</dbReference>
<feature type="domain" description="Serine hydroxymethyltransferase-like" evidence="1">
    <location>
        <begin position="1"/>
        <end position="43"/>
    </location>
</feature>